<protein>
    <recommendedName>
        <fullName evidence="1">DUF6896 domain-containing protein</fullName>
    </recommendedName>
</protein>
<evidence type="ECO:0000259" key="1">
    <source>
        <dbReference type="Pfam" id="PF21837"/>
    </source>
</evidence>
<proteinExistence type="predicted"/>
<dbReference type="InterPro" id="IPR054191">
    <property type="entry name" value="DUF6896"/>
</dbReference>
<feature type="domain" description="DUF6896" evidence="1">
    <location>
        <begin position="6"/>
        <end position="129"/>
    </location>
</feature>
<dbReference type="AlphaFoldDB" id="A0A9P3P4P5"/>
<reference evidence="2" key="1">
    <citation type="journal article" date="2022" name="J. Appl. Microbiol.">
        <title>PCR-based ORF typing of Klebsiella pneumoniae for rapid identification of global clones and transmission events.</title>
        <authorList>
            <person name="Nonogaki R."/>
            <person name="Iijima A."/>
            <person name="Kawamura K."/>
            <person name="Kayama S."/>
            <person name="Sugai M."/>
            <person name="Yagi T."/>
            <person name="Arakawa Y."/>
            <person name="Doi Y."/>
            <person name="Suzuki M."/>
        </authorList>
    </citation>
    <scope>NUCLEOTIDE SEQUENCE</scope>
    <source>
        <strain evidence="2">NUKP-37</strain>
    </source>
</reference>
<comment type="caution">
    <text evidence="2">The sequence shown here is derived from an EMBL/GenBank/DDBJ whole genome shotgun (WGS) entry which is preliminary data.</text>
</comment>
<evidence type="ECO:0000313" key="2">
    <source>
        <dbReference type="EMBL" id="GKJ88396.1"/>
    </source>
</evidence>
<accession>A0A9P3P4P5</accession>
<sequence length="332" mass="38758">MNNNLYRLIVDFQDNVQVALKLMHRSGIKMPSSCYEWIESDIPNVGELDGGVKYYKHGAGCRVDLNSGSVDFDFGGRGEVGGFNSWWLTNFAGENLIDYGFRNFDDVSDHLKKALDDGELIFPDHDLYYFANVPHTYAIDTDCRFPEDRLPCRNHDRVLTLQIHYFETADLMFKNYNKLNKKMTKNGHLSEREKFDMGIYLSTWLGFLGVVCEGFKSLNMRLLLDNERPREFKELLPISDGIGKLMKEHSNSLRIFRNNVFHLRESTGFIHHFFDKEVERLPWAGELHIALSHFFSQYRIFCEVHYVINGRKGESNMIKKKVTRPKKVALRY</sequence>
<gene>
    <name evidence="2" type="ORF">NUKP37_11730</name>
</gene>
<dbReference type="EMBL" id="BQTA01000002">
    <property type="protein sequence ID" value="GKJ88396.1"/>
    <property type="molecule type" value="Genomic_DNA"/>
</dbReference>
<dbReference type="RefSeq" id="WP_050887140.1">
    <property type="nucleotide sequence ID" value="NZ_BIHO01000002.1"/>
</dbReference>
<evidence type="ECO:0000313" key="3">
    <source>
        <dbReference type="Proteomes" id="UP001060507"/>
    </source>
</evidence>
<dbReference type="Proteomes" id="UP001060507">
    <property type="component" value="Unassembled WGS sequence"/>
</dbReference>
<name>A0A9P3P4P5_KLEVA</name>
<dbReference type="Pfam" id="PF21837">
    <property type="entry name" value="DUF6896"/>
    <property type="match status" value="1"/>
</dbReference>
<organism evidence="2 3">
    <name type="scientific">Klebsiella variicola</name>
    <dbReference type="NCBI Taxonomy" id="244366"/>
    <lineage>
        <taxon>Bacteria</taxon>
        <taxon>Pseudomonadati</taxon>
        <taxon>Pseudomonadota</taxon>
        <taxon>Gammaproteobacteria</taxon>
        <taxon>Enterobacterales</taxon>
        <taxon>Enterobacteriaceae</taxon>
        <taxon>Klebsiella/Raoultella group</taxon>
        <taxon>Klebsiella</taxon>
        <taxon>Klebsiella pneumoniae complex</taxon>
    </lineage>
</organism>